<feature type="signal peptide" evidence="1">
    <location>
        <begin position="1"/>
        <end position="24"/>
    </location>
</feature>
<dbReference type="InterPro" id="IPR019282">
    <property type="entry name" value="Glycoamylase-like_cons_dom"/>
</dbReference>
<feature type="chain" id="PRO_5011600729" description="Glycoamylase-like domain-containing protein" evidence="1">
    <location>
        <begin position="25"/>
        <end position="531"/>
    </location>
</feature>
<dbReference type="STRING" id="1003.SAMN04488541_101285"/>
<dbReference type="Proteomes" id="UP000199513">
    <property type="component" value="Unassembled WGS sequence"/>
</dbReference>
<evidence type="ECO:0000259" key="2">
    <source>
        <dbReference type="Pfam" id="PF10091"/>
    </source>
</evidence>
<accession>A0A1I2F505</accession>
<dbReference type="Pfam" id="PF10091">
    <property type="entry name" value="Glycoamylase"/>
    <property type="match status" value="1"/>
</dbReference>
<sequence length="531" mass="61523">MKIFYKCLIKSTLLALLFSSRVFSQQVAPFKTVTESSEYLNTVQEKTFRYFWDFAHPISGLIPERTATPNVVTSGGTGFGIMCIVVGTYRQWITRQDAVNRLLKMVNFLEKADRFHGAWSHWLDGRTGKAIPFSQYDDGGDLVETAYLINGLLVARAFFSGENWEEKILREKITKLWESVEWNWYVRNGLLHWHWSPKHEWKMNHPIGGYNECFITYILAMASPTYPITYEVYDKTWKKHEAWHFVNGKEFLGYKLPLGFDWGGPLFFEHYSYLSLDPRQMQDEHTNYWELVVKHTLINRAYCLEKAPKEFGYSEENWGLTASDNHIFYGAHQPTEDNGTISPTAALSSFPYTPYYSMQVLMHLYRRQGNRLFGEYGFYDAYNQSKNWYSNQYLAIDQGPIVIMIENYRSGLLWKIGEQISEIQSALPKLGIKKPNYPTGFYMYIPEKNTGKVDLMKHPDEGVYLFDFYVNGNETVNIDLIDANGKVVQSLAKNQTFPQGANQVSFLANGGEYTVILKQGKKEEKIVVGLR</sequence>
<dbReference type="EMBL" id="FONY01000012">
    <property type="protein sequence ID" value="SFF00235.1"/>
    <property type="molecule type" value="Genomic_DNA"/>
</dbReference>
<gene>
    <name evidence="3" type="ORF">SAMN04488541_101285</name>
</gene>
<keyword evidence="1" id="KW-0732">Signal</keyword>
<dbReference type="OrthoDB" id="5937621at2"/>
<dbReference type="RefSeq" id="WP_091543901.1">
    <property type="nucleotide sequence ID" value="NZ_FONY01000012.1"/>
</dbReference>
<name>A0A1I2F505_9BACT</name>
<dbReference type="Gene3D" id="1.50.10.140">
    <property type="match status" value="1"/>
</dbReference>
<reference evidence="3 4" key="1">
    <citation type="submission" date="2016-10" db="EMBL/GenBank/DDBJ databases">
        <authorList>
            <person name="de Groot N.N."/>
        </authorList>
    </citation>
    <scope>NUCLEOTIDE SEQUENCE [LARGE SCALE GENOMIC DNA]</scope>
    <source>
        <strain>GEY</strain>
        <strain evidence="4">DSM 9560</strain>
    </source>
</reference>
<feature type="domain" description="Glycoamylase-like" evidence="2">
    <location>
        <begin position="204"/>
        <end position="418"/>
    </location>
</feature>
<dbReference type="AlphaFoldDB" id="A0A1I2F505"/>
<proteinExistence type="predicted"/>
<evidence type="ECO:0000313" key="4">
    <source>
        <dbReference type="Proteomes" id="UP000199513"/>
    </source>
</evidence>
<protein>
    <recommendedName>
        <fullName evidence="2">Glycoamylase-like domain-containing protein</fullName>
    </recommendedName>
</protein>
<evidence type="ECO:0000313" key="3">
    <source>
        <dbReference type="EMBL" id="SFF00235.1"/>
    </source>
</evidence>
<organism evidence="3 4">
    <name type="scientific">Thermoflexibacter ruber</name>
    <dbReference type="NCBI Taxonomy" id="1003"/>
    <lineage>
        <taxon>Bacteria</taxon>
        <taxon>Pseudomonadati</taxon>
        <taxon>Bacteroidota</taxon>
        <taxon>Cytophagia</taxon>
        <taxon>Cytophagales</taxon>
        <taxon>Thermoflexibacteraceae</taxon>
        <taxon>Thermoflexibacter</taxon>
    </lineage>
</organism>
<evidence type="ECO:0000256" key="1">
    <source>
        <dbReference type="SAM" id="SignalP"/>
    </source>
</evidence>
<keyword evidence="4" id="KW-1185">Reference proteome</keyword>